<dbReference type="EMBL" id="JTHP01000054">
    <property type="protein sequence ID" value="KJD43553.1"/>
    <property type="molecule type" value="Genomic_DNA"/>
</dbReference>
<dbReference type="PATRIC" id="fig|159743.3.peg.4863"/>
<keyword evidence="2 3" id="KW-0479">Metal-binding</keyword>
<dbReference type="AlphaFoldDB" id="A0A0D7WXU8"/>
<dbReference type="RefSeq" id="WP_044648111.1">
    <property type="nucleotide sequence ID" value="NZ_JTHP01000054.1"/>
</dbReference>
<evidence type="ECO:0000313" key="4">
    <source>
        <dbReference type="EMBL" id="KJD43553.1"/>
    </source>
</evidence>
<dbReference type="GO" id="GO:0046872">
    <property type="term" value="F:metal ion binding"/>
    <property type="evidence" value="ECO:0007669"/>
    <property type="project" value="UniProtKB-KW"/>
</dbReference>
<evidence type="ECO:0000313" key="5">
    <source>
        <dbReference type="Proteomes" id="UP000032534"/>
    </source>
</evidence>
<proteinExistence type="inferred from homology"/>
<feature type="binding site" evidence="3">
    <location>
        <position position="137"/>
    </location>
    <ligand>
        <name>a divalent metal cation</name>
        <dbReference type="ChEBI" id="CHEBI:60240"/>
    </ligand>
</feature>
<reference evidence="4 5" key="1">
    <citation type="submission" date="2014-11" db="EMBL/GenBank/DDBJ databases">
        <title>Draft Genome Sequences of Paenibacillus polymyxa NRRL B-30509 and Paenibacillus terrae NRRL B-30644, Strains from a Poultry Environment that Produce Tridecaptin A and Paenicidins.</title>
        <authorList>
            <person name="van Belkum M.J."/>
            <person name="Lohans C.T."/>
            <person name="Vederas J.C."/>
        </authorList>
    </citation>
    <scope>NUCLEOTIDE SEQUENCE [LARGE SCALE GENOMIC DNA]</scope>
    <source>
        <strain evidence="4 5">NRRL B-30644</strain>
    </source>
</reference>
<accession>A0A0D7WXU8</accession>
<feature type="binding site" evidence="3">
    <location>
        <position position="51"/>
    </location>
    <ligand>
        <name>a divalent metal cation</name>
        <dbReference type="ChEBI" id="CHEBI:60240"/>
    </ligand>
</feature>
<comment type="caution">
    <text evidence="4">The sequence shown here is derived from an EMBL/GenBank/DDBJ whole genome shotgun (WGS) entry which is preliminary data.</text>
</comment>
<dbReference type="Gene3D" id="1.20.120.450">
    <property type="entry name" value="dinb family like domain"/>
    <property type="match status" value="1"/>
</dbReference>
<feature type="binding site" evidence="3">
    <location>
        <position position="141"/>
    </location>
    <ligand>
        <name>a divalent metal cation</name>
        <dbReference type="ChEBI" id="CHEBI:60240"/>
    </ligand>
</feature>
<keyword evidence="5" id="KW-1185">Reference proteome</keyword>
<organism evidence="4 5">
    <name type="scientific">Paenibacillus terrae</name>
    <dbReference type="NCBI Taxonomy" id="159743"/>
    <lineage>
        <taxon>Bacteria</taxon>
        <taxon>Bacillati</taxon>
        <taxon>Bacillota</taxon>
        <taxon>Bacilli</taxon>
        <taxon>Bacillales</taxon>
        <taxon>Paenibacillaceae</taxon>
        <taxon>Paenibacillus</taxon>
    </lineage>
</organism>
<dbReference type="InterPro" id="IPR007837">
    <property type="entry name" value="DinB"/>
</dbReference>
<evidence type="ECO:0000256" key="1">
    <source>
        <dbReference type="ARBA" id="ARBA00008635"/>
    </source>
</evidence>
<sequence>MSGTLQIREHLLNELETGVRTGEALIRKIRPEDWSFRPQDNFRSLLELVHHFVLIPASDLAIMHQEKSEEEVGNIENSLSEVDDPERLAASFRENFEAYKAYILSLSEEDYLNRSTKAFYMEHGHLQVQWQIETMTHVFHHRSQIYNYLKQLGHEVSFFMLYA</sequence>
<protein>
    <submittedName>
        <fullName evidence="4">Damage-inducible protein DinB</fullName>
    </submittedName>
</protein>
<gene>
    <name evidence="4" type="ORF">QD47_21845</name>
</gene>
<dbReference type="SUPFAM" id="SSF109854">
    <property type="entry name" value="DinB/YfiT-like putative metalloenzymes"/>
    <property type="match status" value="1"/>
</dbReference>
<dbReference type="InterPro" id="IPR034660">
    <property type="entry name" value="DinB/YfiT-like"/>
</dbReference>
<comment type="similarity">
    <text evidence="1">Belongs to the DinB family.</text>
</comment>
<dbReference type="OrthoDB" id="2427314at2"/>
<dbReference type="Pfam" id="PF05163">
    <property type="entry name" value="DinB"/>
    <property type="match status" value="1"/>
</dbReference>
<evidence type="ECO:0000256" key="2">
    <source>
        <dbReference type="ARBA" id="ARBA00022723"/>
    </source>
</evidence>
<evidence type="ECO:0000256" key="3">
    <source>
        <dbReference type="PIRSR" id="PIRSR607837-1"/>
    </source>
</evidence>
<name>A0A0D7WXU8_9BACL</name>
<dbReference type="Proteomes" id="UP000032534">
    <property type="component" value="Unassembled WGS sequence"/>
</dbReference>